<feature type="chain" id="PRO_5001754218" evidence="3">
    <location>
        <begin position="23"/>
        <end position="558"/>
    </location>
</feature>
<dbReference type="OrthoDB" id="73209at2759"/>
<dbReference type="EMBL" id="ANJA01001093">
    <property type="protein sequence ID" value="ETO79444.1"/>
    <property type="molecule type" value="Genomic_DNA"/>
</dbReference>
<dbReference type="SMART" id="SM00220">
    <property type="entry name" value="S_TKc"/>
    <property type="match status" value="1"/>
</dbReference>
<dbReference type="InterPro" id="IPR011009">
    <property type="entry name" value="Kinase-like_dom_sf"/>
</dbReference>
<comment type="caution">
    <text evidence="5">The sequence shown here is derived from an EMBL/GenBank/DDBJ whole genome shotgun (WGS) entry which is preliminary data.</text>
</comment>
<dbReference type="PANTHER" id="PTHR44329">
    <property type="entry name" value="SERINE/THREONINE-PROTEIN KINASE TNNI3K-RELATED"/>
    <property type="match status" value="1"/>
</dbReference>
<keyword evidence="5" id="KW-0418">Kinase</keyword>
<evidence type="ECO:0000256" key="3">
    <source>
        <dbReference type="SAM" id="SignalP"/>
    </source>
</evidence>
<name>A0A081AKN3_PHYNI</name>
<gene>
    <name evidence="5" type="ORF">F444_05827</name>
</gene>
<dbReference type="GO" id="GO:0004674">
    <property type="term" value="F:protein serine/threonine kinase activity"/>
    <property type="evidence" value="ECO:0007669"/>
    <property type="project" value="TreeGrafter"/>
</dbReference>
<evidence type="ECO:0000256" key="1">
    <source>
        <dbReference type="SAM" id="MobiDB-lite"/>
    </source>
</evidence>
<dbReference type="Pfam" id="PF00069">
    <property type="entry name" value="Pkinase"/>
    <property type="match status" value="1"/>
</dbReference>
<evidence type="ECO:0000313" key="5">
    <source>
        <dbReference type="EMBL" id="ETO79444.1"/>
    </source>
</evidence>
<feature type="region of interest" description="Disordered" evidence="1">
    <location>
        <begin position="233"/>
        <end position="255"/>
    </location>
</feature>
<proteinExistence type="predicted"/>
<sequence>MLHQQLLLVVVLGTVISMHVAAVTYEVHAWYSGLSCDGTPYNVFVMESFTCQDAECIADPSTSSTNLGALNTICTTDYMKKIQELFGNSPYIVMEAFRDYDCIAFNYAMGYFASGNCEGSPGFSDFAIATLEDDGSASVFTYDAGLCPVDSLNSSFFADKEALEGHSCDYDGNRWYSSNNNKITTPAPTPALRASTSKGLSTAAAIGITSGVFILVIVLGVFIFCWRRRSSDTKSRQSPLQPTESIGSIQTPPFIPGAPHRHTTGLWDDDVIITKRIPRDKVRIQTRISQGAFGEVYTGMFNGRQVAVKMLLPSMRENLQLVNQFLGEAKMTAAMDHPNVVTFIGVAWDSLSDVCVVLEYMDGGDLRFLLSQYEAKHQPVGFNRQKATIALQVCHALAYLHSLIPPVVHRDLKSRNILLSRSMEAKLTDFGISKERLDTTLTAGVGTSLWMAPEVMLGEYYDDKADIFSFGVVLSELDVHTLPYTNARKGTRDPYGREVTDTALMQQVASGKVQVEFSKVGPPSITQLGYVCVAIDPSLRPSAAEILYRLQTILAHEL</sequence>
<dbReference type="PANTHER" id="PTHR44329:SF214">
    <property type="entry name" value="PROTEIN KINASE DOMAIN-CONTAINING PROTEIN"/>
    <property type="match status" value="1"/>
</dbReference>
<accession>A0A081AKN3</accession>
<dbReference type="InterPro" id="IPR008271">
    <property type="entry name" value="Ser/Thr_kinase_AS"/>
</dbReference>
<dbReference type="SUPFAM" id="SSF56112">
    <property type="entry name" value="Protein kinase-like (PK-like)"/>
    <property type="match status" value="1"/>
</dbReference>
<keyword evidence="2" id="KW-1133">Transmembrane helix</keyword>
<dbReference type="PROSITE" id="PS50011">
    <property type="entry name" value="PROTEIN_KINASE_DOM"/>
    <property type="match status" value="1"/>
</dbReference>
<keyword evidence="2" id="KW-0812">Transmembrane</keyword>
<feature type="domain" description="Protein kinase" evidence="4">
    <location>
        <begin position="282"/>
        <end position="558"/>
    </location>
</feature>
<evidence type="ECO:0000256" key="2">
    <source>
        <dbReference type="SAM" id="Phobius"/>
    </source>
</evidence>
<feature type="signal peptide" evidence="3">
    <location>
        <begin position="1"/>
        <end position="22"/>
    </location>
</feature>
<reference evidence="5 6" key="1">
    <citation type="submission" date="2013-11" db="EMBL/GenBank/DDBJ databases">
        <title>The Genome Sequence of Phytophthora parasitica P1976.</title>
        <authorList>
            <consortium name="The Broad Institute Genomics Platform"/>
            <person name="Russ C."/>
            <person name="Tyler B."/>
            <person name="Panabieres F."/>
            <person name="Shan W."/>
            <person name="Tripathy S."/>
            <person name="Grunwald N."/>
            <person name="Machado M."/>
            <person name="Johnson C.S."/>
            <person name="Walker B."/>
            <person name="Young S."/>
            <person name="Zeng Q."/>
            <person name="Gargeya S."/>
            <person name="Fitzgerald M."/>
            <person name="Haas B."/>
            <person name="Abouelleil A."/>
            <person name="Allen A.W."/>
            <person name="Alvarado L."/>
            <person name="Arachchi H.M."/>
            <person name="Berlin A.M."/>
            <person name="Chapman S.B."/>
            <person name="Gainer-Dewar J."/>
            <person name="Goldberg J."/>
            <person name="Griggs A."/>
            <person name="Gujja S."/>
            <person name="Hansen M."/>
            <person name="Howarth C."/>
            <person name="Imamovic A."/>
            <person name="Ireland A."/>
            <person name="Larimer J."/>
            <person name="McCowan C."/>
            <person name="Murphy C."/>
            <person name="Pearson M."/>
            <person name="Poon T.W."/>
            <person name="Priest M."/>
            <person name="Roberts A."/>
            <person name="Saif S."/>
            <person name="Shea T."/>
            <person name="Sisk P."/>
            <person name="Sykes S."/>
            <person name="Wortman J."/>
            <person name="Nusbaum C."/>
            <person name="Birren B."/>
        </authorList>
    </citation>
    <scope>NUCLEOTIDE SEQUENCE [LARGE SCALE GENOMIC DNA]</scope>
    <source>
        <strain evidence="5 6">P1976</strain>
    </source>
</reference>
<keyword evidence="5" id="KW-0808">Transferase</keyword>
<keyword evidence="3" id="KW-0732">Signal</keyword>
<dbReference type="Gene3D" id="3.30.200.20">
    <property type="entry name" value="Phosphorylase Kinase, domain 1"/>
    <property type="match status" value="1"/>
</dbReference>
<dbReference type="Proteomes" id="UP000028582">
    <property type="component" value="Unassembled WGS sequence"/>
</dbReference>
<organism evidence="5 6">
    <name type="scientific">Phytophthora nicotianae P1976</name>
    <dbReference type="NCBI Taxonomy" id="1317066"/>
    <lineage>
        <taxon>Eukaryota</taxon>
        <taxon>Sar</taxon>
        <taxon>Stramenopiles</taxon>
        <taxon>Oomycota</taxon>
        <taxon>Peronosporomycetes</taxon>
        <taxon>Peronosporales</taxon>
        <taxon>Peronosporaceae</taxon>
        <taxon>Phytophthora</taxon>
    </lineage>
</organism>
<dbReference type="AlphaFoldDB" id="A0A081AKN3"/>
<protein>
    <submittedName>
        <fullName evidence="5">TKL protein kinase</fullName>
    </submittedName>
</protein>
<keyword evidence="2" id="KW-0472">Membrane</keyword>
<dbReference type="InterPro" id="IPR051681">
    <property type="entry name" value="Ser/Thr_Kinases-Pseudokinases"/>
</dbReference>
<feature type="transmembrane region" description="Helical" evidence="2">
    <location>
        <begin position="203"/>
        <end position="226"/>
    </location>
</feature>
<evidence type="ECO:0000259" key="4">
    <source>
        <dbReference type="PROSITE" id="PS50011"/>
    </source>
</evidence>
<dbReference type="GO" id="GO:0005524">
    <property type="term" value="F:ATP binding"/>
    <property type="evidence" value="ECO:0007669"/>
    <property type="project" value="InterPro"/>
</dbReference>
<evidence type="ECO:0000313" key="6">
    <source>
        <dbReference type="Proteomes" id="UP000028582"/>
    </source>
</evidence>
<dbReference type="PROSITE" id="PS00108">
    <property type="entry name" value="PROTEIN_KINASE_ST"/>
    <property type="match status" value="1"/>
</dbReference>
<dbReference type="Gene3D" id="1.10.510.10">
    <property type="entry name" value="Transferase(Phosphotransferase) domain 1"/>
    <property type="match status" value="1"/>
</dbReference>
<feature type="compositionally biased region" description="Polar residues" evidence="1">
    <location>
        <begin position="236"/>
        <end position="251"/>
    </location>
</feature>
<dbReference type="InterPro" id="IPR000719">
    <property type="entry name" value="Prot_kinase_dom"/>
</dbReference>